<name>A0AAW2DYJ6_9ROSI</name>
<dbReference type="Pfam" id="PF06376">
    <property type="entry name" value="AGP"/>
    <property type="match status" value="1"/>
</dbReference>
<evidence type="ECO:0000313" key="4">
    <source>
        <dbReference type="Proteomes" id="UP001459277"/>
    </source>
</evidence>
<dbReference type="GO" id="GO:0004674">
    <property type="term" value="F:protein serine/threonine kinase activity"/>
    <property type="evidence" value="ECO:0007669"/>
    <property type="project" value="TreeGrafter"/>
</dbReference>
<gene>
    <name evidence="3" type="ORF">SO802_002711</name>
</gene>
<dbReference type="GO" id="GO:0005524">
    <property type="term" value="F:ATP binding"/>
    <property type="evidence" value="ECO:0007669"/>
    <property type="project" value="InterPro"/>
</dbReference>
<dbReference type="InterPro" id="IPR009424">
    <property type="entry name" value="AGP16/20/22/41"/>
</dbReference>
<dbReference type="InterPro" id="IPR053235">
    <property type="entry name" value="Ser_Thr_kinase"/>
</dbReference>
<dbReference type="GO" id="GO:0005737">
    <property type="term" value="C:cytoplasm"/>
    <property type="evidence" value="ECO:0007669"/>
    <property type="project" value="TreeGrafter"/>
</dbReference>
<proteinExistence type="predicted"/>
<reference evidence="3 4" key="1">
    <citation type="submission" date="2024-01" db="EMBL/GenBank/DDBJ databases">
        <title>A telomere-to-telomere, gap-free genome of sweet tea (Lithocarpus litseifolius).</title>
        <authorList>
            <person name="Zhou J."/>
        </authorList>
    </citation>
    <scope>NUCLEOTIDE SEQUENCE [LARGE SCALE GENOMIC DNA]</scope>
    <source>
        <strain evidence="3">Zhou-2022a</strain>
        <tissue evidence="3">Leaf</tissue>
    </source>
</reference>
<dbReference type="PANTHER" id="PTHR24361">
    <property type="entry name" value="MITOGEN-ACTIVATED KINASE KINASE KINASE"/>
    <property type="match status" value="1"/>
</dbReference>
<accession>A0AAW2DYJ6</accession>
<feature type="transmembrane region" description="Helical" evidence="1">
    <location>
        <begin position="66"/>
        <end position="86"/>
    </location>
</feature>
<dbReference type="InterPro" id="IPR000719">
    <property type="entry name" value="Prot_kinase_dom"/>
</dbReference>
<dbReference type="EMBL" id="JAZDWU010000001">
    <property type="protein sequence ID" value="KAL0015642.1"/>
    <property type="molecule type" value="Genomic_DNA"/>
</dbReference>
<keyword evidence="1" id="KW-0472">Membrane</keyword>
<organism evidence="3 4">
    <name type="scientific">Lithocarpus litseifolius</name>
    <dbReference type="NCBI Taxonomy" id="425828"/>
    <lineage>
        <taxon>Eukaryota</taxon>
        <taxon>Viridiplantae</taxon>
        <taxon>Streptophyta</taxon>
        <taxon>Embryophyta</taxon>
        <taxon>Tracheophyta</taxon>
        <taxon>Spermatophyta</taxon>
        <taxon>Magnoliopsida</taxon>
        <taxon>eudicotyledons</taxon>
        <taxon>Gunneridae</taxon>
        <taxon>Pentapetalae</taxon>
        <taxon>rosids</taxon>
        <taxon>fabids</taxon>
        <taxon>Fagales</taxon>
        <taxon>Fagaceae</taxon>
        <taxon>Lithocarpus</taxon>
    </lineage>
</organism>
<dbReference type="SUPFAM" id="SSF56112">
    <property type="entry name" value="Protein kinase-like (PK-like)"/>
    <property type="match status" value="1"/>
</dbReference>
<evidence type="ECO:0000313" key="3">
    <source>
        <dbReference type="EMBL" id="KAL0015642.1"/>
    </source>
</evidence>
<protein>
    <recommendedName>
        <fullName evidence="2">Protein kinase domain-containing protein</fullName>
    </recommendedName>
</protein>
<dbReference type="AlphaFoldDB" id="A0AAW2DYJ6"/>
<keyword evidence="1" id="KW-0812">Transmembrane</keyword>
<dbReference type="PROSITE" id="PS50011">
    <property type="entry name" value="PROTEIN_KINASE_DOM"/>
    <property type="match status" value="1"/>
</dbReference>
<evidence type="ECO:0000256" key="1">
    <source>
        <dbReference type="SAM" id="Phobius"/>
    </source>
</evidence>
<dbReference type="Proteomes" id="UP001459277">
    <property type="component" value="Unassembled WGS sequence"/>
</dbReference>
<sequence length="87" mass="10065">MGRVFALKVIFENHKDSMRHQICTEIEILRDVDNPNMVKCHDMFDHNGEIQVLLEYMDRGSLEGVAIDQGIAYTLMVLALLLTYMIH</sequence>
<dbReference type="PANTHER" id="PTHR24361:SF762">
    <property type="entry name" value="MITOGEN-ACTIVATED PROTEIN KINASE KINASE 5"/>
    <property type="match status" value="1"/>
</dbReference>
<dbReference type="InterPro" id="IPR011009">
    <property type="entry name" value="Kinase-like_dom_sf"/>
</dbReference>
<evidence type="ECO:0000259" key="2">
    <source>
        <dbReference type="PROSITE" id="PS50011"/>
    </source>
</evidence>
<keyword evidence="4" id="KW-1185">Reference proteome</keyword>
<keyword evidence="1" id="KW-1133">Transmembrane helix</keyword>
<dbReference type="Gene3D" id="3.30.200.20">
    <property type="entry name" value="Phosphorylase Kinase, domain 1"/>
    <property type="match status" value="1"/>
</dbReference>
<feature type="domain" description="Protein kinase" evidence="2">
    <location>
        <begin position="1"/>
        <end position="87"/>
    </location>
</feature>
<comment type="caution">
    <text evidence="3">The sequence shown here is derived from an EMBL/GenBank/DDBJ whole genome shotgun (WGS) entry which is preliminary data.</text>
</comment>